<evidence type="ECO:0000256" key="8">
    <source>
        <dbReference type="RuleBase" id="RU000477"/>
    </source>
</evidence>
<dbReference type="InterPro" id="IPR034294">
    <property type="entry name" value="Aquaporin_transptr"/>
</dbReference>
<comment type="subcellular location">
    <subcellularLocation>
        <location evidence="1">Membrane</location>
        <topology evidence="1">Multi-pass membrane protein</topology>
    </subcellularLocation>
</comment>
<evidence type="ECO:0000313" key="11">
    <source>
        <dbReference type="Proteomes" id="UP000827549"/>
    </source>
</evidence>
<comment type="similarity">
    <text evidence="2 8">Belongs to the MIP/aquaporin (TC 1.A.8) family.</text>
</comment>
<evidence type="ECO:0000256" key="7">
    <source>
        <dbReference type="ARBA" id="ARBA00023136"/>
    </source>
</evidence>
<feature type="transmembrane region" description="Helical" evidence="9">
    <location>
        <begin position="86"/>
        <end position="105"/>
    </location>
</feature>
<evidence type="ECO:0000313" key="10">
    <source>
        <dbReference type="EMBL" id="WOO85259.1"/>
    </source>
</evidence>
<keyword evidence="7 9" id="KW-0472">Membrane</keyword>
<keyword evidence="11" id="KW-1185">Reference proteome</keyword>
<keyword evidence="5" id="KW-0677">Repeat</keyword>
<evidence type="ECO:0000256" key="3">
    <source>
        <dbReference type="ARBA" id="ARBA00022448"/>
    </source>
</evidence>
<dbReference type="InterPro" id="IPR000425">
    <property type="entry name" value="MIP"/>
</dbReference>
<feature type="transmembrane region" description="Helical" evidence="9">
    <location>
        <begin position="169"/>
        <end position="192"/>
    </location>
</feature>
<dbReference type="Gene3D" id="1.20.1080.10">
    <property type="entry name" value="Glycerol uptake facilitator protein"/>
    <property type="match status" value="1"/>
</dbReference>
<dbReference type="GO" id="GO:0015250">
    <property type="term" value="F:water channel activity"/>
    <property type="evidence" value="ECO:0007669"/>
    <property type="project" value="TreeGrafter"/>
</dbReference>
<feature type="transmembrane region" description="Helical" evidence="9">
    <location>
        <begin position="241"/>
        <end position="261"/>
    </location>
</feature>
<feature type="transmembrane region" description="Helical" evidence="9">
    <location>
        <begin position="199"/>
        <end position="221"/>
    </location>
</feature>
<evidence type="ECO:0000256" key="6">
    <source>
        <dbReference type="ARBA" id="ARBA00022989"/>
    </source>
</evidence>
<evidence type="ECO:0000256" key="4">
    <source>
        <dbReference type="ARBA" id="ARBA00022692"/>
    </source>
</evidence>
<dbReference type="InterPro" id="IPR023271">
    <property type="entry name" value="Aquaporin-like"/>
</dbReference>
<dbReference type="PRINTS" id="PR00783">
    <property type="entry name" value="MINTRINSICP"/>
</dbReference>
<dbReference type="PANTHER" id="PTHR19139:SF199">
    <property type="entry name" value="MIP17260P"/>
    <property type="match status" value="1"/>
</dbReference>
<feature type="transmembrane region" description="Helical" evidence="9">
    <location>
        <begin position="45"/>
        <end position="66"/>
    </location>
</feature>
<dbReference type="AlphaFoldDB" id="A0AAF1BQV8"/>
<keyword evidence="4 8" id="KW-0812">Transmembrane</keyword>
<dbReference type="RefSeq" id="XP_062631285.1">
    <property type="nucleotide sequence ID" value="XM_062775301.1"/>
</dbReference>
<dbReference type="SUPFAM" id="SSF81338">
    <property type="entry name" value="Aquaporin-like"/>
    <property type="match status" value="1"/>
</dbReference>
<organism evidence="10 11">
    <name type="scientific">Vanrija pseudolonga</name>
    <dbReference type="NCBI Taxonomy" id="143232"/>
    <lineage>
        <taxon>Eukaryota</taxon>
        <taxon>Fungi</taxon>
        <taxon>Dikarya</taxon>
        <taxon>Basidiomycota</taxon>
        <taxon>Agaricomycotina</taxon>
        <taxon>Tremellomycetes</taxon>
        <taxon>Trichosporonales</taxon>
        <taxon>Trichosporonaceae</taxon>
        <taxon>Vanrija</taxon>
    </lineage>
</organism>
<dbReference type="PANTHER" id="PTHR19139">
    <property type="entry name" value="AQUAPORIN TRANSPORTER"/>
    <property type="match status" value="1"/>
</dbReference>
<dbReference type="EMBL" id="CP086719">
    <property type="protein sequence ID" value="WOO85259.1"/>
    <property type="molecule type" value="Genomic_DNA"/>
</dbReference>
<accession>A0AAF1BQV8</accession>
<reference evidence="10" key="1">
    <citation type="submission" date="2023-10" db="EMBL/GenBank/DDBJ databases">
        <authorList>
            <person name="Noh H."/>
        </authorList>
    </citation>
    <scope>NUCLEOTIDE SEQUENCE</scope>
    <source>
        <strain evidence="10">DUCC4014</strain>
    </source>
</reference>
<feature type="transmembrane region" description="Helical" evidence="9">
    <location>
        <begin position="117"/>
        <end position="149"/>
    </location>
</feature>
<keyword evidence="3 8" id="KW-0813">Transport</keyword>
<dbReference type="Proteomes" id="UP000827549">
    <property type="component" value="Chromosome 6"/>
</dbReference>
<evidence type="ECO:0000256" key="5">
    <source>
        <dbReference type="ARBA" id="ARBA00022737"/>
    </source>
</evidence>
<name>A0AAF1BQV8_9TREE</name>
<gene>
    <name evidence="10" type="primary">AQY1</name>
    <name evidence="10" type="ORF">LOC62_06G008759</name>
</gene>
<sequence>MSAVTKQEEDRLAGSTSTAAEVPAAAIPPGSDVARNHGVAFLGEFVGTTMFLLFSLGGTSVALQAANSVTGKINDGGSSVANSDNLLYIAIIFGASLAANVWCFFRISGGLFNPAVTLSFVVIGGITPIRGVLLFIAQIAGGLAGAALADGLTPGPLFAATTLGGGASTVQGLFIEVFMTAMLVFTILIVAVEKNKSTFIAPVAIGLSFFICEMFSVYYTGGSLNPARSLGPAVMNRKFPHYFWIYWIGPLLGSLLAAGFYKLLKLVRYETNLGPDCDGDGVTYEYENDLRARLNRIEGLLTQQVKHSQSAV</sequence>
<evidence type="ECO:0000256" key="2">
    <source>
        <dbReference type="ARBA" id="ARBA00006175"/>
    </source>
</evidence>
<evidence type="ECO:0000256" key="1">
    <source>
        <dbReference type="ARBA" id="ARBA00004141"/>
    </source>
</evidence>
<proteinExistence type="inferred from homology"/>
<dbReference type="GO" id="GO:0005886">
    <property type="term" value="C:plasma membrane"/>
    <property type="evidence" value="ECO:0007669"/>
    <property type="project" value="TreeGrafter"/>
</dbReference>
<keyword evidence="6 9" id="KW-1133">Transmembrane helix</keyword>
<dbReference type="FunFam" id="1.20.1080.10:FF:000014">
    <property type="entry name" value="Aquaporin 1"/>
    <property type="match status" value="1"/>
</dbReference>
<protein>
    <submittedName>
        <fullName evidence="10">Aquaporin-1</fullName>
    </submittedName>
</protein>
<dbReference type="Pfam" id="PF00230">
    <property type="entry name" value="MIP"/>
    <property type="match status" value="1"/>
</dbReference>
<evidence type="ECO:0000256" key="9">
    <source>
        <dbReference type="SAM" id="Phobius"/>
    </source>
</evidence>
<dbReference type="GeneID" id="87811923"/>